<comment type="caution">
    <text evidence="1">The sequence shown here is derived from an EMBL/GenBank/DDBJ whole genome shotgun (WGS) entry which is preliminary data.</text>
</comment>
<dbReference type="AlphaFoldDB" id="A0A4Z1DLY0"/>
<dbReference type="Pfam" id="PF13707">
    <property type="entry name" value="RloB"/>
    <property type="match status" value="1"/>
</dbReference>
<dbReference type="InterPro" id="IPR025591">
    <property type="entry name" value="RloB"/>
</dbReference>
<protein>
    <submittedName>
        <fullName evidence="1">RloB domain-containing protein</fullName>
    </submittedName>
</protein>
<accession>A0A4Z1DLY0</accession>
<evidence type="ECO:0000313" key="2">
    <source>
        <dbReference type="Proteomes" id="UP000298513"/>
    </source>
</evidence>
<gene>
    <name evidence="1" type="ORF">E5082_13505</name>
</gene>
<dbReference type="Proteomes" id="UP000298513">
    <property type="component" value="Unassembled WGS sequence"/>
</dbReference>
<sequence length="196" mass="22275">MARPFPREGSGRRRGPVRRSARTLLIVCGSKETERQYFQGLREQLRNPAVSVVVRGKACSPTQLVAYAKTQRSLGKDSFDEVWCVFDVDQFPDVSAAVTAARRAGIRVAVSHPCFELWLLLHFAAHTAHVATYKALLPILRKHVPEYDKTRIDFAVYRDGRTDAMERARKLDSSGQDYARNPSTGVWQLVERMEER</sequence>
<proteinExistence type="predicted"/>
<organism evidence="1 2">
    <name type="scientific">Streptomyces griseoluteus</name>
    <dbReference type="NCBI Taxonomy" id="29306"/>
    <lineage>
        <taxon>Bacteria</taxon>
        <taxon>Bacillati</taxon>
        <taxon>Actinomycetota</taxon>
        <taxon>Actinomycetes</taxon>
        <taxon>Kitasatosporales</taxon>
        <taxon>Streptomycetaceae</taxon>
        <taxon>Streptomyces</taxon>
    </lineage>
</organism>
<keyword evidence="2" id="KW-1185">Reference proteome</keyword>
<dbReference type="EMBL" id="SRRU01000004">
    <property type="protein sequence ID" value="TGN83857.1"/>
    <property type="molecule type" value="Genomic_DNA"/>
</dbReference>
<name>A0A4Z1DLY0_STRGP</name>
<dbReference type="RefSeq" id="WP_135791481.1">
    <property type="nucleotide sequence ID" value="NZ_BNBQ01000004.1"/>
</dbReference>
<dbReference type="GeneID" id="91530952"/>
<reference evidence="1 2" key="1">
    <citation type="submission" date="2019-04" db="EMBL/GenBank/DDBJ databases">
        <title>Streptomyces sp. nov. Bv016 isolated from bark of Buahinia variegata.</title>
        <authorList>
            <person name="Kanchanasin P."/>
            <person name="Tanasupawat S."/>
            <person name="Yuki M."/>
            <person name="Kudo T."/>
        </authorList>
    </citation>
    <scope>NUCLEOTIDE SEQUENCE [LARGE SCALE GENOMIC DNA]</scope>
    <source>
        <strain evidence="1 2">JCM 4765</strain>
    </source>
</reference>
<evidence type="ECO:0000313" key="1">
    <source>
        <dbReference type="EMBL" id="TGN83857.1"/>
    </source>
</evidence>